<feature type="compositionally biased region" description="Basic and acidic residues" evidence="6">
    <location>
        <begin position="747"/>
        <end position="756"/>
    </location>
</feature>
<dbReference type="Proteomes" id="UP000298390">
    <property type="component" value="Unassembled WGS sequence"/>
</dbReference>
<feature type="compositionally biased region" description="Low complexity" evidence="6">
    <location>
        <begin position="638"/>
        <end position="672"/>
    </location>
</feature>
<proteinExistence type="inferred from homology"/>
<dbReference type="GO" id="GO:0000724">
    <property type="term" value="P:double-strand break repair via homologous recombination"/>
    <property type="evidence" value="ECO:0007669"/>
    <property type="project" value="TreeGrafter"/>
</dbReference>
<dbReference type="GO" id="GO:0009378">
    <property type="term" value="F:four-way junction helicase activity"/>
    <property type="evidence" value="ECO:0007669"/>
    <property type="project" value="TreeGrafter"/>
</dbReference>
<evidence type="ECO:0000256" key="5">
    <source>
        <dbReference type="ARBA" id="ARBA00034808"/>
    </source>
</evidence>
<dbReference type="InterPro" id="IPR001650">
    <property type="entry name" value="Helicase_C-like"/>
</dbReference>
<dbReference type="STRING" id="34475.A0A4Y9XPQ0"/>
<comment type="catalytic activity">
    <reaction evidence="4">
        <text>Couples ATP hydrolysis with the unwinding of duplex DNA by translocating in the 3'-5' direction.</text>
        <dbReference type="EC" id="5.6.2.4"/>
    </reaction>
</comment>
<accession>A0A4Y9XPQ0</accession>
<dbReference type="Gene3D" id="3.40.50.300">
    <property type="entry name" value="P-loop containing nucleotide triphosphate hydrolases"/>
    <property type="match status" value="2"/>
</dbReference>
<dbReference type="CDD" id="cd17920">
    <property type="entry name" value="DEXHc_RecQ"/>
    <property type="match status" value="1"/>
</dbReference>
<evidence type="ECO:0000259" key="8">
    <source>
        <dbReference type="PROSITE" id="PS51194"/>
    </source>
</evidence>
<evidence type="ECO:0000259" key="7">
    <source>
        <dbReference type="PROSITE" id="PS51192"/>
    </source>
</evidence>
<dbReference type="GO" id="GO:0005524">
    <property type="term" value="F:ATP binding"/>
    <property type="evidence" value="ECO:0007669"/>
    <property type="project" value="UniProtKB-KW"/>
</dbReference>
<dbReference type="SUPFAM" id="SSF52540">
    <property type="entry name" value="P-loop containing nucleoside triphosphate hydrolases"/>
    <property type="match status" value="1"/>
</dbReference>
<dbReference type="PROSITE" id="PS51194">
    <property type="entry name" value="HELICASE_CTER"/>
    <property type="match status" value="1"/>
</dbReference>
<feature type="domain" description="Helicase C-terminal" evidence="8">
    <location>
        <begin position="261"/>
        <end position="429"/>
    </location>
</feature>
<dbReference type="Pfam" id="PF00271">
    <property type="entry name" value="Helicase_C"/>
    <property type="match status" value="1"/>
</dbReference>
<gene>
    <name evidence="9" type="ORF">EVJ58_g10196</name>
</gene>
<dbReference type="InterPro" id="IPR027417">
    <property type="entry name" value="P-loop_NTPase"/>
</dbReference>
<feature type="region of interest" description="Disordered" evidence="6">
    <location>
        <begin position="409"/>
        <end position="463"/>
    </location>
</feature>
<feature type="domain" description="Helicase ATP-binding" evidence="7">
    <location>
        <begin position="58"/>
        <end position="235"/>
    </location>
</feature>
<evidence type="ECO:0000256" key="3">
    <source>
        <dbReference type="ARBA" id="ARBA00022840"/>
    </source>
</evidence>
<evidence type="ECO:0000313" key="10">
    <source>
        <dbReference type="Proteomes" id="UP000298390"/>
    </source>
</evidence>
<evidence type="ECO:0000256" key="2">
    <source>
        <dbReference type="ARBA" id="ARBA00022741"/>
    </source>
</evidence>
<protein>
    <recommendedName>
        <fullName evidence="5">DNA 3'-5' helicase</fullName>
        <ecNumber evidence="5">5.6.2.4</ecNumber>
    </recommendedName>
</protein>
<evidence type="ECO:0000256" key="6">
    <source>
        <dbReference type="SAM" id="MobiDB-lite"/>
    </source>
</evidence>
<comment type="similarity">
    <text evidence="1">Belongs to the helicase family. RecQ subfamily.</text>
</comment>
<feature type="compositionally biased region" description="Basic residues" evidence="6">
    <location>
        <begin position="425"/>
        <end position="441"/>
    </location>
</feature>
<evidence type="ECO:0000313" key="9">
    <source>
        <dbReference type="EMBL" id="TFY52110.1"/>
    </source>
</evidence>
<feature type="compositionally biased region" description="Polar residues" evidence="6">
    <location>
        <begin position="757"/>
        <end position="782"/>
    </location>
</feature>
<name>A0A4Y9XPQ0_9APHY</name>
<dbReference type="PANTHER" id="PTHR13710">
    <property type="entry name" value="DNA HELICASE RECQ FAMILY MEMBER"/>
    <property type="match status" value="1"/>
</dbReference>
<feature type="region of interest" description="Disordered" evidence="6">
    <location>
        <begin position="628"/>
        <end position="790"/>
    </location>
</feature>
<dbReference type="SMART" id="SM00487">
    <property type="entry name" value="DEXDc"/>
    <property type="match status" value="1"/>
</dbReference>
<dbReference type="EC" id="5.6.2.4" evidence="5"/>
<organism evidence="9 10">
    <name type="scientific">Rhodofomes roseus</name>
    <dbReference type="NCBI Taxonomy" id="34475"/>
    <lineage>
        <taxon>Eukaryota</taxon>
        <taxon>Fungi</taxon>
        <taxon>Dikarya</taxon>
        <taxon>Basidiomycota</taxon>
        <taxon>Agaricomycotina</taxon>
        <taxon>Agaricomycetes</taxon>
        <taxon>Polyporales</taxon>
        <taxon>Rhodofomes</taxon>
    </lineage>
</organism>
<evidence type="ECO:0000256" key="1">
    <source>
        <dbReference type="ARBA" id="ARBA00005446"/>
    </source>
</evidence>
<dbReference type="InterPro" id="IPR011545">
    <property type="entry name" value="DEAD/DEAH_box_helicase_dom"/>
</dbReference>
<dbReference type="PROSITE" id="PS51192">
    <property type="entry name" value="HELICASE_ATP_BIND_1"/>
    <property type="match status" value="1"/>
</dbReference>
<dbReference type="GO" id="GO:0043138">
    <property type="term" value="F:3'-5' DNA helicase activity"/>
    <property type="evidence" value="ECO:0007669"/>
    <property type="project" value="UniProtKB-EC"/>
</dbReference>
<dbReference type="EMBL" id="SEKV01001040">
    <property type="protein sequence ID" value="TFY52110.1"/>
    <property type="molecule type" value="Genomic_DNA"/>
</dbReference>
<evidence type="ECO:0000256" key="4">
    <source>
        <dbReference type="ARBA" id="ARBA00034617"/>
    </source>
</evidence>
<dbReference type="InterPro" id="IPR014001">
    <property type="entry name" value="Helicase_ATP-bd"/>
</dbReference>
<dbReference type="AlphaFoldDB" id="A0A4Y9XPQ0"/>
<dbReference type="GO" id="GO:0003676">
    <property type="term" value="F:nucleic acid binding"/>
    <property type="evidence" value="ECO:0007669"/>
    <property type="project" value="InterPro"/>
</dbReference>
<dbReference type="SMART" id="SM00490">
    <property type="entry name" value="HELICc"/>
    <property type="match status" value="1"/>
</dbReference>
<keyword evidence="2" id="KW-0547">Nucleotide-binding</keyword>
<comment type="caution">
    <text evidence="9">The sequence shown here is derived from an EMBL/GenBank/DDBJ whole genome shotgun (WGS) entry which is preliminary data.</text>
</comment>
<keyword evidence="3" id="KW-0067">ATP-binding</keyword>
<sequence length="809" mass="88297">MTLTPRQKAIKQRRLALRKTKPSLRERTQLSEDDVGKLTKLMAERFKWEPRPFQVAGVQAQLEGVDIMIQAPTGAGKTAIVAGAHLWPSDKPKVTIMVSPLLSLEDEMVKTFKDQFNLDAVAVSSQNGSCSPTVVKDILALKYQVILASPEMLQSRTFVNRILRNSKFAKHVLSMVVDEAHCVSHWGADFRKKYASLGVIRAFLPRGTPVIALTATLTARVRRDIHSKLHFPKGGSRFFNAGNGRPNVALVVRAAEHPLNTFEDLDFILPQKIARADQIPKTWIYVDNINTGTDIIDYLTARLAARTADCPGSVLPADCIRPFNATLSAEYRTAAMDAFREGSIRVLVCTEAAGMGCDIPDIDIVVQWKLPATFSNFVQRAGRAARGRGRTGLAVLIVERSAYAIDLTPVPPPNATDFQSTTPGKGRRKPAVRGRKKKTSAQRKANKEYADAHGVNRGGMSCKDDVPNGTPPCLDPEALDEGLLTFVQSTSCRRRVWADAFESPFAAATGACCDICNPELLDRTRPGVTTRASAKTKRIVRGLQDVKAQLALYQWRDDVYERDHPFALYDSTAILDDVTIERLTTIGNQNREVLASILKPTWIWWDRYGTDLIAHIATLDIVFTPKPRQPSKIKESVPSSAALPAPSAAPRLNSAQAQAPAAQPSRTAQAQALTSRRSNIAPVSEAPTPLSVESPSQGTPPPESNIEVPHASGSRDSRRSTSGKRPAISDEEDSQAGPTAARPAKRARNDTQHTRTAEQLTLDSSGSASSANMRAESVQSQFASGSGGASYESFWGSFESLANTQRRLR</sequence>
<dbReference type="GO" id="GO:0005737">
    <property type="term" value="C:cytoplasm"/>
    <property type="evidence" value="ECO:0007669"/>
    <property type="project" value="TreeGrafter"/>
</dbReference>
<dbReference type="PANTHER" id="PTHR13710:SF154">
    <property type="entry name" value="RECQ HELICASE, PUTATIVE (AFU_ORTHOLOGUE AFUA_6G14720)-RELATED"/>
    <property type="match status" value="1"/>
</dbReference>
<reference evidence="9 10" key="1">
    <citation type="submission" date="2019-01" db="EMBL/GenBank/DDBJ databases">
        <title>Genome sequencing of the rare red list fungi Fomitopsis rosea.</title>
        <authorList>
            <person name="Buettner E."/>
            <person name="Kellner H."/>
        </authorList>
    </citation>
    <scope>NUCLEOTIDE SEQUENCE [LARGE SCALE GENOMIC DNA]</scope>
    <source>
        <strain evidence="9 10">DSM 105464</strain>
    </source>
</reference>
<dbReference type="Pfam" id="PF00270">
    <property type="entry name" value="DEAD"/>
    <property type="match status" value="1"/>
</dbReference>
<dbReference type="GO" id="GO:0005694">
    <property type="term" value="C:chromosome"/>
    <property type="evidence" value="ECO:0007669"/>
    <property type="project" value="TreeGrafter"/>
</dbReference>